<dbReference type="Pfam" id="PF00583">
    <property type="entry name" value="Acetyltransf_1"/>
    <property type="match status" value="1"/>
</dbReference>
<feature type="domain" description="N-acetyltransferase" evidence="1">
    <location>
        <begin position="120"/>
        <end position="257"/>
    </location>
</feature>
<dbReference type="InterPro" id="IPR000182">
    <property type="entry name" value="GNAT_dom"/>
</dbReference>
<organism evidence="2 3">
    <name type="scientific">Bacillus salitolerans</name>
    <dbReference type="NCBI Taxonomy" id="1437434"/>
    <lineage>
        <taxon>Bacteria</taxon>
        <taxon>Bacillati</taxon>
        <taxon>Bacillota</taxon>
        <taxon>Bacilli</taxon>
        <taxon>Bacillales</taxon>
        <taxon>Bacillaceae</taxon>
        <taxon>Bacillus</taxon>
    </lineage>
</organism>
<protein>
    <submittedName>
        <fullName evidence="2">GNAT family N-acetyltransferase</fullName>
        <ecNumber evidence="2">2.3.-.-</ecNumber>
    </submittedName>
</protein>
<gene>
    <name evidence="2" type="ORF">ACFSCX_25090</name>
</gene>
<dbReference type="EMBL" id="JBHUEM010000057">
    <property type="protein sequence ID" value="MFD1739748.1"/>
    <property type="molecule type" value="Genomic_DNA"/>
</dbReference>
<name>A0ABW4LYV1_9BACI</name>
<dbReference type="PROSITE" id="PS51186">
    <property type="entry name" value="GNAT"/>
    <property type="match status" value="1"/>
</dbReference>
<dbReference type="GO" id="GO:0016746">
    <property type="term" value="F:acyltransferase activity"/>
    <property type="evidence" value="ECO:0007669"/>
    <property type="project" value="UniProtKB-KW"/>
</dbReference>
<dbReference type="CDD" id="cd04301">
    <property type="entry name" value="NAT_SF"/>
    <property type="match status" value="1"/>
</dbReference>
<dbReference type="EC" id="2.3.-.-" evidence="2"/>
<proteinExistence type="predicted"/>
<dbReference type="InterPro" id="IPR016181">
    <property type="entry name" value="Acyl_CoA_acyltransferase"/>
</dbReference>
<comment type="caution">
    <text evidence="2">The sequence shown here is derived from an EMBL/GenBank/DDBJ whole genome shotgun (WGS) entry which is preliminary data.</text>
</comment>
<sequence>MNKQQMIEIFTKEQRIEPVHSGWRREESEFVVRHVALFEDHGFISFSQLMEDNAERVIEEELRYFNNIGQPFEWKLYDYDQPARLKQILEQKGFSVEEPEALLILDIESQESLLNDSIPNTIKPITDNKGVDELIQLENDVWNTSHDSLGERLKRDLIEDPEHLHIYGAYEDGKLVSAAWMYLHKGTSFGSLWGGTTLPNYRKKGYYTSLLAIRAGQAWSKGYKLLTVDASPMSSPILQKRGFELVAYSYPCMSPKR</sequence>
<dbReference type="Gene3D" id="3.40.630.30">
    <property type="match status" value="1"/>
</dbReference>
<evidence type="ECO:0000259" key="1">
    <source>
        <dbReference type="PROSITE" id="PS51186"/>
    </source>
</evidence>
<keyword evidence="2" id="KW-0808">Transferase</keyword>
<reference evidence="3" key="1">
    <citation type="journal article" date="2019" name="Int. J. Syst. Evol. Microbiol.">
        <title>The Global Catalogue of Microorganisms (GCM) 10K type strain sequencing project: providing services to taxonomists for standard genome sequencing and annotation.</title>
        <authorList>
            <consortium name="The Broad Institute Genomics Platform"/>
            <consortium name="The Broad Institute Genome Sequencing Center for Infectious Disease"/>
            <person name="Wu L."/>
            <person name="Ma J."/>
        </authorList>
    </citation>
    <scope>NUCLEOTIDE SEQUENCE [LARGE SCALE GENOMIC DNA]</scope>
    <source>
        <strain evidence="3">CCUG 49339</strain>
    </source>
</reference>
<keyword evidence="2" id="KW-0012">Acyltransferase</keyword>
<accession>A0ABW4LYV1</accession>
<dbReference type="SUPFAM" id="SSF55729">
    <property type="entry name" value="Acyl-CoA N-acyltransferases (Nat)"/>
    <property type="match status" value="1"/>
</dbReference>
<dbReference type="RefSeq" id="WP_377931002.1">
    <property type="nucleotide sequence ID" value="NZ_JBHUEM010000057.1"/>
</dbReference>
<evidence type="ECO:0000313" key="3">
    <source>
        <dbReference type="Proteomes" id="UP001597214"/>
    </source>
</evidence>
<evidence type="ECO:0000313" key="2">
    <source>
        <dbReference type="EMBL" id="MFD1739748.1"/>
    </source>
</evidence>
<dbReference type="Proteomes" id="UP001597214">
    <property type="component" value="Unassembled WGS sequence"/>
</dbReference>
<keyword evidence="3" id="KW-1185">Reference proteome</keyword>